<dbReference type="Pfam" id="PF08613">
    <property type="entry name" value="Cyclin"/>
    <property type="match status" value="1"/>
</dbReference>
<dbReference type="PANTHER" id="PTHR14248">
    <property type="entry name" value="CYCLIN Y, ISOFORM A"/>
    <property type="match status" value="1"/>
</dbReference>
<dbReference type="Gene3D" id="1.10.472.10">
    <property type="entry name" value="Cyclin-like"/>
    <property type="match status" value="1"/>
</dbReference>
<evidence type="ECO:0000313" key="2">
    <source>
        <dbReference type="Proteomes" id="UP001295684"/>
    </source>
</evidence>
<dbReference type="InterPro" id="IPR013922">
    <property type="entry name" value="Cyclin_PHO80-like"/>
</dbReference>
<reference evidence="1" key="1">
    <citation type="submission" date="2023-07" db="EMBL/GenBank/DDBJ databases">
        <authorList>
            <consortium name="AG Swart"/>
            <person name="Singh M."/>
            <person name="Singh A."/>
            <person name="Seah K."/>
            <person name="Emmerich C."/>
        </authorList>
    </citation>
    <scope>NUCLEOTIDE SEQUENCE</scope>
    <source>
        <strain evidence="1">DP1</strain>
    </source>
</reference>
<dbReference type="SUPFAM" id="SSF47954">
    <property type="entry name" value="Cyclin-like"/>
    <property type="match status" value="1"/>
</dbReference>
<sequence>MNINMNQDSTTIQKTEEIIYPQREKEKDDLLKEAFNDQNKMKCEPQYPKTFNLPSIVNSNRESIDKDIPVISNAPSRGLSPEISKRRIVKGLHNYDNKENVCNESSKSIDLNLNPITCDKTGENSIYSGQDQSIQMAPPIDDIEPLEGTSLFESVYELENDSDKIKEHMKDEMKLFNINYDIKNKETLEISESDKEVIYNPTFEDIFEYVKYVAFQSKMEAEIPIISLIYIDKLFIKCKVLMNVYNWRRIVLCTLCIGSKIWDDDSLENVHFPKVMSDITLKDISMLEKAFLNLINYDVIIRGKEYANYYFKMTSLGEESKKNPPWRLMNPTNVMKIENESQRTQEKLKNKYQ</sequence>
<dbReference type="InterPro" id="IPR036915">
    <property type="entry name" value="Cyclin-like_sf"/>
</dbReference>
<evidence type="ECO:0008006" key="3">
    <source>
        <dbReference type="Google" id="ProtNLM"/>
    </source>
</evidence>
<keyword evidence="2" id="KW-1185">Reference proteome</keyword>
<dbReference type="AlphaFoldDB" id="A0AAD1XL88"/>
<organism evidence="1 2">
    <name type="scientific">Euplotes crassus</name>
    <dbReference type="NCBI Taxonomy" id="5936"/>
    <lineage>
        <taxon>Eukaryota</taxon>
        <taxon>Sar</taxon>
        <taxon>Alveolata</taxon>
        <taxon>Ciliophora</taxon>
        <taxon>Intramacronucleata</taxon>
        <taxon>Spirotrichea</taxon>
        <taxon>Hypotrichia</taxon>
        <taxon>Euplotida</taxon>
        <taxon>Euplotidae</taxon>
        <taxon>Moneuplotes</taxon>
    </lineage>
</organism>
<accession>A0AAD1XL88</accession>
<comment type="caution">
    <text evidence="1">The sequence shown here is derived from an EMBL/GenBank/DDBJ whole genome shotgun (WGS) entry which is preliminary data.</text>
</comment>
<name>A0AAD1XL88_EUPCR</name>
<gene>
    <name evidence="1" type="ORF">ECRASSUSDP1_LOCUS16071</name>
</gene>
<dbReference type="EMBL" id="CAMPGE010016136">
    <property type="protein sequence ID" value="CAI2374714.1"/>
    <property type="molecule type" value="Genomic_DNA"/>
</dbReference>
<dbReference type="GO" id="GO:0019901">
    <property type="term" value="F:protein kinase binding"/>
    <property type="evidence" value="ECO:0007669"/>
    <property type="project" value="InterPro"/>
</dbReference>
<dbReference type="CDD" id="cd20540">
    <property type="entry name" value="CYCLIN_CCNY_like"/>
    <property type="match status" value="1"/>
</dbReference>
<proteinExistence type="predicted"/>
<evidence type="ECO:0000313" key="1">
    <source>
        <dbReference type="EMBL" id="CAI2374714.1"/>
    </source>
</evidence>
<protein>
    <recommendedName>
        <fullName evidence="3">Cyclin N-terminal domain-containing protein</fullName>
    </recommendedName>
</protein>
<dbReference type="Proteomes" id="UP001295684">
    <property type="component" value="Unassembled WGS sequence"/>
</dbReference>